<dbReference type="InterPro" id="IPR029044">
    <property type="entry name" value="Nucleotide-diphossugar_trans"/>
</dbReference>
<dbReference type="CDD" id="cd00761">
    <property type="entry name" value="Glyco_tranf_GTA_type"/>
    <property type="match status" value="1"/>
</dbReference>
<evidence type="ECO:0000259" key="1">
    <source>
        <dbReference type="Pfam" id="PF00535"/>
    </source>
</evidence>
<evidence type="ECO:0000313" key="2">
    <source>
        <dbReference type="EMBL" id="SDL59883.1"/>
    </source>
</evidence>
<accession>A0A1G9LDP1</accession>
<gene>
    <name evidence="2" type="ORF">SAMN05421823_10712</name>
</gene>
<dbReference type="PANTHER" id="PTHR22916:SF3">
    <property type="entry name" value="UDP-GLCNAC:BETAGAL BETA-1,3-N-ACETYLGLUCOSAMINYLTRANSFERASE-LIKE PROTEIN 1"/>
    <property type="match status" value="1"/>
</dbReference>
<dbReference type="Proteomes" id="UP000198510">
    <property type="component" value="Unassembled WGS sequence"/>
</dbReference>
<dbReference type="OrthoDB" id="6307329at2"/>
<sequence length="327" mass="37436">MISSKASISVIIPVKNRAHLLPATLDNILSQTLLPLEILVIDDGSEDDIERVKQAYKGRVSFHINRGTGPGAGRNTGLQMAKGKYIQFFDSDDLMTRNKLALQSAALEASGRNMVYGPYVMAEEVETDQWKQRDVVMQFDPLPAHVSLDQWVLRGWCSITQACLFRREMLQAVGPWREDLMPHEDKEYMYRIGLAEPWPLHVRGGFVLYRQHGSQITDKSTSLRARALDGLKAHTSIAGQIEKSPDVRTELIWRGRLQHQYRYIKPTDEELNQFGIAPQRDPDPVSSLFFRLNNRFERFRTGSNWETMHGINKSPTLFEHIVKQVYA</sequence>
<dbReference type="RefSeq" id="WP_089684212.1">
    <property type="nucleotide sequence ID" value="NZ_FNFO01000007.1"/>
</dbReference>
<dbReference type="Pfam" id="PF00535">
    <property type="entry name" value="Glycos_transf_2"/>
    <property type="match status" value="1"/>
</dbReference>
<organism evidence="2 3">
    <name type="scientific">Catalinimonas alkaloidigena</name>
    <dbReference type="NCBI Taxonomy" id="1075417"/>
    <lineage>
        <taxon>Bacteria</taxon>
        <taxon>Pseudomonadati</taxon>
        <taxon>Bacteroidota</taxon>
        <taxon>Cytophagia</taxon>
        <taxon>Cytophagales</taxon>
        <taxon>Catalimonadaceae</taxon>
        <taxon>Catalinimonas</taxon>
    </lineage>
</organism>
<dbReference type="SUPFAM" id="SSF53448">
    <property type="entry name" value="Nucleotide-diphospho-sugar transferases"/>
    <property type="match status" value="1"/>
</dbReference>
<dbReference type="PANTHER" id="PTHR22916">
    <property type="entry name" value="GLYCOSYLTRANSFERASE"/>
    <property type="match status" value="1"/>
</dbReference>
<dbReference type="GO" id="GO:0016758">
    <property type="term" value="F:hexosyltransferase activity"/>
    <property type="evidence" value="ECO:0007669"/>
    <property type="project" value="UniProtKB-ARBA"/>
</dbReference>
<reference evidence="2 3" key="1">
    <citation type="submission" date="2016-10" db="EMBL/GenBank/DDBJ databases">
        <authorList>
            <person name="de Groot N.N."/>
        </authorList>
    </citation>
    <scope>NUCLEOTIDE SEQUENCE [LARGE SCALE GENOMIC DNA]</scope>
    <source>
        <strain evidence="2 3">DSM 25186</strain>
    </source>
</reference>
<feature type="domain" description="Glycosyltransferase 2-like" evidence="1">
    <location>
        <begin position="9"/>
        <end position="172"/>
    </location>
</feature>
<keyword evidence="3" id="KW-1185">Reference proteome</keyword>
<proteinExistence type="predicted"/>
<evidence type="ECO:0000313" key="3">
    <source>
        <dbReference type="Proteomes" id="UP000198510"/>
    </source>
</evidence>
<dbReference type="Gene3D" id="3.90.550.10">
    <property type="entry name" value="Spore Coat Polysaccharide Biosynthesis Protein SpsA, Chain A"/>
    <property type="match status" value="1"/>
</dbReference>
<dbReference type="AlphaFoldDB" id="A0A1G9LDP1"/>
<dbReference type="STRING" id="1075417.SAMN05421823_10712"/>
<dbReference type="EMBL" id="FNFO01000007">
    <property type="protein sequence ID" value="SDL59883.1"/>
    <property type="molecule type" value="Genomic_DNA"/>
</dbReference>
<protein>
    <recommendedName>
        <fullName evidence="1">Glycosyltransferase 2-like domain-containing protein</fullName>
    </recommendedName>
</protein>
<name>A0A1G9LDP1_9BACT</name>
<dbReference type="InterPro" id="IPR001173">
    <property type="entry name" value="Glyco_trans_2-like"/>
</dbReference>